<dbReference type="KEGG" id="taer:GT409_01220"/>
<evidence type="ECO:0000256" key="2">
    <source>
        <dbReference type="ARBA" id="ARBA00022741"/>
    </source>
</evidence>
<feature type="domain" description="ABC transporter" evidence="5">
    <location>
        <begin position="2"/>
        <end position="223"/>
    </location>
</feature>
<sequence>MVQVIDLEKAYYLGDEEILVLKKVNLDVMRGDFMSIMGTSGSGKSTLMNIIGFLDRPTRGTYLLKGRDVTDLTDDEEAHIRNREIGFVYQNFNLLPRCSAYENVALPLFYREKSSDEHDQVMHALEIVGLADRARHKPNEMSGGQRQRVAIARALVTRPAILLADEPTGALDTRTSAEIMELFARLHQDGCTIIVVTHEPEVAEKTRRIIHIRDGKIETGSYQ</sequence>
<dbReference type="GO" id="GO:0005524">
    <property type="term" value="F:ATP binding"/>
    <property type="evidence" value="ECO:0007669"/>
    <property type="project" value="UniProtKB-KW"/>
</dbReference>
<evidence type="ECO:0000256" key="3">
    <source>
        <dbReference type="ARBA" id="ARBA00022840"/>
    </source>
</evidence>
<dbReference type="FunFam" id="3.40.50.300:FF:000032">
    <property type="entry name" value="Export ABC transporter ATP-binding protein"/>
    <property type="match status" value="1"/>
</dbReference>
<dbReference type="Proteomes" id="UP000464954">
    <property type="component" value="Chromosome"/>
</dbReference>
<dbReference type="PROSITE" id="PS50893">
    <property type="entry name" value="ABC_TRANSPORTER_2"/>
    <property type="match status" value="1"/>
</dbReference>
<proteinExistence type="inferred from homology"/>
<dbReference type="InterPro" id="IPR017911">
    <property type="entry name" value="MacB-like_ATP-bd"/>
</dbReference>
<keyword evidence="1" id="KW-0813">Transport</keyword>
<keyword evidence="7" id="KW-1185">Reference proteome</keyword>
<evidence type="ECO:0000313" key="6">
    <source>
        <dbReference type="EMBL" id="QHI70854.1"/>
    </source>
</evidence>
<dbReference type="Pfam" id="PF00005">
    <property type="entry name" value="ABC_tran"/>
    <property type="match status" value="1"/>
</dbReference>
<accession>A0A6P1ME58</accession>
<dbReference type="Gene3D" id="3.40.50.300">
    <property type="entry name" value="P-loop containing nucleotide triphosphate hydrolases"/>
    <property type="match status" value="1"/>
</dbReference>
<dbReference type="CDD" id="cd03255">
    <property type="entry name" value="ABC_MJ0796_LolCDE_FtsE"/>
    <property type="match status" value="1"/>
</dbReference>
<dbReference type="EMBL" id="CP047593">
    <property type="protein sequence ID" value="QHI70854.1"/>
    <property type="molecule type" value="Genomic_DNA"/>
</dbReference>
<keyword evidence="2" id="KW-0547">Nucleotide-binding</keyword>
<evidence type="ECO:0000259" key="5">
    <source>
        <dbReference type="PROSITE" id="PS50893"/>
    </source>
</evidence>
<dbReference type="InterPro" id="IPR003593">
    <property type="entry name" value="AAA+_ATPase"/>
</dbReference>
<dbReference type="GO" id="GO:0016887">
    <property type="term" value="F:ATP hydrolysis activity"/>
    <property type="evidence" value="ECO:0007669"/>
    <property type="project" value="InterPro"/>
</dbReference>
<organism evidence="6 7">
    <name type="scientific">Tichowtungia aerotolerans</name>
    <dbReference type="NCBI Taxonomy" id="2697043"/>
    <lineage>
        <taxon>Bacteria</taxon>
        <taxon>Pseudomonadati</taxon>
        <taxon>Kiritimatiellota</taxon>
        <taxon>Tichowtungiia</taxon>
        <taxon>Tichowtungiales</taxon>
        <taxon>Tichowtungiaceae</taxon>
        <taxon>Tichowtungia</taxon>
    </lineage>
</organism>
<dbReference type="InterPro" id="IPR003439">
    <property type="entry name" value="ABC_transporter-like_ATP-bd"/>
</dbReference>
<dbReference type="GO" id="GO:0098796">
    <property type="term" value="C:membrane protein complex"/>
    <property type="evidence" value="ECO:0007669"/>
    <property type="project" value="UniProtKB-ARBA"/>
</dbReference>
<dbReference type="SMART" id="SM00382">
    <property type="entry name" value="AAA"/>
    <property type="match status" value="1"/>
</dbReference>
<dbReference type="SUPFAM" id="SSF52540">
    <property type="entry name" value="P-loop containing nucleoside triphosphate hydrolases"/>
    <property type="match status" value="1"/>
</dbReference>
<dbReference type="GO" id="GO:0022857">
    <property type="term" value="F:transmembrane transporter activity"/>
    <property type="evidence" value="ECO:0007669"/>
    <property type="project" value="UniProtKB-ARBA"/>
</dbReference>
<dbReference type="PANTHER" id="PTHR24220:SF86">
    <property type="entry name" value="ABC TRANSPORTER ABCH.1"/>
    <property type="match status" value="1"/>
</dbReference>
<dbReference type="PROSITE" id="PS00211">
    <property type="entry name" value="ABC_TRANSPORTER_1"/>
    <property type="match status" value="1"/>
</dbReference>
<name>A0A6P1ME58_9BACT</name>
<dbReference type="InterPro" id="IPR027417">
    <property type="entry name" value="P-loop_NTPase"/>
</dbReference>
<keyword evidence="3 6" id="KW-0067">ATP-binding</keyword>
<dbReference type="InterPro" id="IPR015854">
    <property type="entry name" value="ABC_transpr_LolD-like"/>
</dbReference>
<dbReference type="PANTHER" id="PTHR24220">
    <property type="entry name" value="IMPORT ATP-BINDING PROTEIN"/>
    <property type="match status" value="1"/>
</dbReference>
<reference evidence="6 7" key="1">
    <citation type="submission" date="2020-01" db="EMBL/GenBank/DDBJ databases">
        <title>Ponticoccus aerotolerans gen. nov., sp. nov., an anaerobic bacterium and proposal of Ponticoccusceae fam. nov., Ponticoccusles ord. nov. and Ponticoccuse classis nov. in the phylum Kiritimatiellaeota.</title>
        <authorList>
            <person name="Zhou L.Y."/>
            <person name="Du Z.J."/>
        </authorList>
    </citation>
    <scope>NUCLEOTIDE SEQUENCE [LARGE SCALE GENOMIC DNA]</scope>
    <source>
        <strain evidence="6 7">S-5007</strain>
    </source>
</reference>
<evidence type="ECO:0000313" key="7">
    <source>
        <dbReference type="Proteomes" id="UP000464954"/>
    </source>
</evidence>
<evidence type="ECO:0000256" key="4">
    <source>
        <dbReference type="ARBA" id="ARBA00038388"/>
    </source>
</evidence>
<gene>
    <name evidence="6" type="ORF">GT409_01220</name>
</gene>
<protein>
    <submittedName>
        <fullName evidence="6">ATP-binding cassette domain-containing protein</fullName>
    </submittedName>
</protein>
<dbReference type="InterPro" id="IPR017871">
    <property type="entry name" value="ABC_transporter-like_CS"/>
</dbReference>
<dbReference type="GO" id="GO:0005886">
    <property type="term" value="C:plasma membrane"/>
    <property type="evidence" value="ECO:0007669"/>
    <property type="project" value="TreeGrafter"/>
</dbReference>
<dbReference type="AlphaFoldDB" id="A0A6P1ME58"/>
<comment type="similarity">
    <text evidence="4">Belongs to the ABC transporter superfamily. Macrolide exporter (TC 3.A.1.122) family.</text>
</comment>
<evidence type="ECO:0000256" key="1">
    <source>
        <dbReference type="ARBA" id="ARBA00022448"/>
    </source>
</evidence>